<proteinExistence type="predicted"/>
<accession>A0A3G5A4E8</accession>
<protein>
    <submittedName>
        <fullName evidence="1">Uncharacterized protein</fullName>
    </submittedName>
</protein>
<name>A0A3G5A4E8_9VIRU</name>
<reference evidence="1" key="1">
    <citation type="submission" date="2018-10" db="EMBL/GenBank/DDBJ databases">
        <title>Hidden diversity of soil giant viruses.</title>
        <authorList>
            <person name="Schulz F."/>
            <person name="Alteio L."/>
            <person name="Goudeau D."/>
            <person name="Ryan E.M."/>
            <person name="Malmstrom R.R."/>
            <person name="Blanchard J."/>
            <person name="Woyke T."/>
        </authorList>
    </citation>
    <scope>NUCLEOTIDE SEQUENCE</scope>
    <source>
        <strain evidence="1">GAV1</strain>
    </source>
</reference>
<evidence type="ECO:0000313" key="1">
    <source>
        <dbReference type="EMBL" id="AYV80349.1"/>
    </source>
</evidence>
<organism evidence="1">
    <name type="scientific">Gaeavirus sp</name>
    <dbReference type="NCBI Taxonomy" id="2487767"/>
    <lineage>
        <taxon>Viruses</taxon>
        <taxon>Varidnaviria</taxon>
        <taxon>Bamfordvirae</taxon>
        <taxon>Nucleocytoviricota</taxon>
        <taxon>Megaviricetes</taxon>
        <taxon>Imitervirales</taxon>
        <taxon>Mimiviridae</taxon>
        <taxon>Klosneuvirinae</taxon>
    </lineage>
</organism>
<gene>
    <name evidence="1" type="ORF">Gaeavirus36_2</name>
</gene>
<sequence length="476" mass="55713">MKHFPNNIIFDFKQHQYHHIKMFNNQFPSNSETEAFIYESEYINKMLRNTLNGNTGYIPKTHWHNEIQNEFQISDQDYEKQLQTDFAQQEQEQEYNLRHIDNYHSTDPAIESISHSTDPNHYLYPDNLYIPLNYYTRVLNPYLQNSTIFRAHSKCLYDVIGKIYLQLELPNEQTELSLEEKFALLESTYSLEIGGSCIYQSDITTCIFNQLCINEYISEIDNTIQIPIYNFNNCSNKKLNINGFPCPEYHEIRFSFRMNKLLTKYKYKLILKNQYLGKIIKQKLESILKKSSYNFSLDGLPSDDMMISFPIMQSSTLTLYEQSSLSNIRLNFNLLSKCLLIYFKPIKNSNIWDFLYEYPAISNIKLSLNSQDPIIYEQDELLDFEFFGIKLFIVPLSKDFSSWENINSVLSDPVNNMSPDGLCFSKIDNARLSIELIDRSTNTSIDKVTGFELVIECININLLRTLSGMAGTIFSS</sequence>
<dbReference type="EMBL" id="MK072234">
    <property type="protein sequence ID" value="AYV80349.1"/>
    <property type="molecule type" value="Genomic_DNA"/>
</dbReference>